<dbReference type="RefSeq" id="WP_123040275.1">
    <property type="nucleotide sequence ID" value="NZ_CP033433.1"/>
</dbReference>
<reference evidence="2 3" key="1">
    <citation type="submission" date="2018-10" db="EMBL/GenBank/DDBJ databases">
        <title>Genome Sequence of Cohnella sp.</title>
        <authorList>
            <person name="Srinivasan S."/>
            <person name="Kim M.K."/>
        </authorList>
    </citation>
    <scope>NUCLEOTIDE SEQUENCE [LARGE SCALE GENOMIC DNA]</scope>
    <source>
        <strain evidence="2 3">18JY8-7</strain>
    </source>
</reference>
<evidence type="ECO:0000313" key="2">
    <source>
        <dbReference type="EMBL" id="AYQ72215.1"/>
    </source>
</evidence>
<dbReference type="Pfam" id="PF13185">
    <property type="entry name" value="GAF_2"/>
    <property type="match status" value="1"/>
</dbReference>
<dbReference type="EMBL" id="CP033433">
    <property type="protein sequence ID" value="AYQ72215.1"/>
    <property type="molecule type" value="Genomic_DNA"/>
</dbReference>
<evidence type="ECO:0000259" key="1">
    <source>
        <dbReference type="Pfam" id="PF13185"/>
    </source>
</evidence>
<dbReference type="Gene3D" id="3.30.450.40">
    <property type="match status" value="1"/>
</dbReference>
<organism evidence="2 3">
    <name type="scientific">Cohnella candidum</name>
    <dbReference type="NCBI Taxonomy" id="2674991"/>
    <lineage>
        <taxon>Bacteria</taxon>
        <taxon>Bacillati</taxon>
        <taxon>Bacillota</taxon>
        <taxon>Bacilli</taxon>
        <taxon>Bacillales</taxon>
        <taxon>Paenibacillaceae</taxon>
        <taxon>Cohnella</taxon>
    </lineage>
</organism>
<name>A0A3G3JVF2_9BACL</name>
<evidence type="ECO:0000313" key="3">
    <source>
        <dbReference type="Proteomes" id="UP000269097"/>
    </source>
</evidence>
<sequence>MGGRESKFRGELERLRTELDCDFCALALLDNNEYPLRWKLASGSQNDRFLTMADKPGRGLSGTVMKVGRAMSLQVADLIRTRELHEYPILISEKLRSAYAVPLMHDGKVNGILLVGDRKKRIYRPEDRASASLGGERISMLC</sequence>
<gene>
    <name evidence="2" type="ORF">EAV92_06300</name>
</gene>
<dbReference type="Proteomes" id="UP000269097">
    <property type="component" value="Chromosome"/>
</dbReference>
<dbReference type="AlphaFoldDB" id="A0A3G3JVF2"/>
<dbReference type="InterPro" id="IPR029016">
    <property type="entry name" value="GAF-like_dom_sf"/>
</dbReference>
<keyword evidence="3" id="KW-1185">Reference proteome</keyword>
<protein>
    <submittedName>
        <fullName evidence="2">GAF domain-containing protein</fullName>
    </submittedName>
</protein>
<feature type="domain" description="GAF" evidence="1">
    <location>
        <begin position="12"/>
        <end position="131"/>
    </location>
</feature>
<dbReference type="KEGG" id="coh:EAV92_06300"/>
<proteinExistence type="predicted"/>
<dbReference type="InterPro" id="IPR003018">
    <property type="entry name" value="GAF"/>
</dbReference>
<dbReference type="SUPFAM" id="SSF55781">
    <property type="entry name" value="GAF domain-like"/>
    <property type="match status" value="1"/>
</dbReference>
<accession>A0A3G3JVF2</accession>